<evidence type="ECO:0000256" key="1">
    <source>
        <dbReference type="ARBA" id="ARBA00007734"/>
    </source>
</evidence>
<feature type="compositionally biased region" description="Low complexity" evidence="2">
    <location>
        <begin position="219"/>
        <end position="232"/>
    </location>
</feature>
<dbReference type="OrthoDB" id="92254at2"/>
<proteinExistence type="inferred from homology"/>
<feature type="compositionally biased region" description="Polar residues" evidence="2">
    <location>
        <begin position="199"/>
        <end position="218"/>
    </location>
</feature>
<dbReference type="InterPro" id="IPR008258">
    <property type="entry name" value="Transglycosylase_SLT_dom_1"/>
</dbReference>
<dbReference type="PROSITE" id="PS00922">
    <property type="entry name" value="TRANSGLYCOSYLASE"/>
    <property type="match status" value="1"/>
</dbReference>
<dbReference type="SUPFAM" id="SSF53955">
    <property type="entry name" value="Lysozyme-like"/>
    <property type="match status" value="1"/>
</dbReference>
<dbReference type="KEGG" id="afy:BW247_13665"/>
<feature type="region of interest" description="Disordered" evidence="2">
    <location>
        <begin position="199"/>
        <end position="240"/>
    </location>
</feature>
<dbReference type="Gene3D" id="1.10.530.10">
    <property type="match status" value="1"/>
</dbReference>
<evidence type="ECO:0000259" key="4">
    <source>
        <dbReference type="Pfam" id="PF01464"/>
    </source>
</evidence>
<dbReference type="InterPro" id="IPR000189">
    <property type="entry name" value="Transglyc_AS"/>
</dbReference>
<dbReference type="PANTHER" id="PTHR37423:SF2">
    <property type="entry name" value="MEMBRANE-BOUND LYTIC MUREIN TRANSGLYCOSYLASE C"/>
    <property type="match status" value="1"/>
</dbReference>
<dbReference type="GO" id="GO:0008933">
    <property type="term" value="F:peptidoglycan lytic transglycosylase activity"/>
    <property type="evidence" value="ECO:0007669"/>
    <property type="project" value="InterPro"/>
</dbReference>
<dbReference type="InterPro" id="IPR023346">
    <property type="entry name" value="Lysozyme-like_dom_sf"/>
</dbReference>
<evidence type="ECO:0000313" key="6">
    <source>
        <dbReference type="Proteomes" id="UP000243807"/>
    </source>
</evidence>
<dbReference type="RefSeq" id="WP_076837631.1">
    <property type="nucleotide sequence ID" value="NZ_CP019434.1"/>
</dbReference>
<feature type="signal peptide" evidence="3">
    <location>
        <begin position="1"/>
        <end position="25"/>
    </location>
</feature>
<dbReference type="Proteomes" id="UP000243807">
    <property type="component" value="Chromosome"/>
</dbReference>
<protein>
    <recommendedName>
        <fullName evidence="4">Transglycosylase SLT domain-containing protein</fullName>
    </recommendedName>
</protein>
<dbReference type="GO" id="GO:0016020">
    <property type="term" value="C:membrane"/>
    <property type="evidence" value="ECO:0007669"/>
    <property type="project" value="InterPro"/>
</dbReference>
<comment type="similarity">
    <text evidence="1">Belongs to the transglycosylase Slt family.</text>
</comment>
<evidence type="ECO:0000256" key="3">
    <source>
        <dbReference type="SAM" id="SignalP"/>
    </source>
</evidence>
<gene>
    <name evidence="5" type="ORF">BW247_13665</name>
</gene>
<accession>A0A1P8UJJ6</accession>
<dbReference type="EMBL" id="CP019434">
    <property type="protein sequence ID" value="APZ44008.1"/>
    <property type="molecule type" value="Genomic_DNA"/>
</dbReference>
<dbReference type="AlphaFoldDB" id="A0A1P8UJJ6"/>
<reference evidence="5 6" key="1">
    <citation type="submission" date="2017-01" db="EMBL/GenBank/DDBJ databases">
        <title>Draft sequence of Acidihalobacter ferrooxidans strain DSM 14175 (strain V8).</title>
        <authorList>
            <person name="Khaleque H.N."/>
            <person name="Ramsay J.P."/>
            <person name="Murphy R.J.T."/>
            <person name="Kaksonen A.H."/>
            <person name="Boxall N.J."/>
            <person name="Watkin E.L.J."/>
        </authorList>
    </citation>
    <scope>NUCLEOTIDE SEQUENCE [LARGE SCALE GENOMIC DNA]</scope>
    <source>
        <strain evidence="5 6">V8</strain>
    </source>
</reference>
<evidence type="ECO:0000313" key="5">
    <source>
        <dbReference type="EMBL" id="APZ44008.1"/>
    </source>
</evidence>
<evidence type="ECO:0000256" key="2">
    <source>
        <dbReference type="SAM" id="MobiDB-lite"/>
    </source>
</evidence>
<keyword evidence="3" id="KW-0732">Signal</keyword>
<dbReference type="STRING" id="1765967.BW247_13665"/>
<feature type="domain" description="Transglycosylase SLT" evidence="4">
    <location>
        <begin position="41"/>
        <end position="156"/>
    </location>
</feature>
<dbReference type="GO" id="GO:0000270">
    <property type="term" value="P:peptidoglycan metabolic process"/>
    <property type="evidence" value="ECO:0007669"/>
    <property type="project" value="InterPro"/>
</dbReference>
<feature type="chain" id="PRO_5013043485" description="Transglycosylase SLT domain-containing protein" evidence="3">
    <location>
        <begin position="26"/>
        <end position="276"/>
    </location>
</feature>
<dbReference type="Pfam" id="PF01464">
    <property type="entry name" value="SLT"/>
    <property type="match status" value="1"/>
</dbReference>
<organism evidence="5 6">
    <name type="scientific">Acidihalobacter ferrooxydans</name>
    <dbReference type="NCBI Taxonomy" id="1765967"/>
    <lineage>
        <taxon>Bacteria</taxon>
        <taxon>Pseudomonadati</taxon>
        <taxon>Pseudomonadota</taxon>
        <taxon>Gammaproteobacteria</taxon>
        <taxon>Chromatiales</taxon>
        <taxon>Ectothiorhodospiraceae</taxon>
        <taxon>Acidihalobacter</taxon>
    </lineage>
</organism>
<name>A0A1P8UJJ6_9GAMM</name>
<keyword evidence="6" id="KW-1185">Reference proteome</keyword>
<dbReference type="PANTHER" id="PTHR37423">
    <property type="entry name" value="SOLUBLE LYTIC MUREIN TRANSGLYCOSYLASE-RELATED"/>
    <property type="match status" value="1"/>
</dbReference>
<sequence>MRHLAREITWKAMLALIFLAPTAQAMTIQQIEANYHDALVYASQHSGISRRVLAAVIFLESSGDPQVVSNAGAVGLMQLRPGSGGLMGYMHYSQKHIVPTRDYLLDWWNNIVVGASYLAYLEQHYFKHYPKTVKLALALAAYNYGVDNVLLALDKKNDPPLDTARLKPWMQAHLPHSVAVYVHKVLLLADILPAATAHSHASQTPTRSPSTATKQTQKAGASTPPAPATTGSVSKPHATSPGISTAMPTIPMSGLLWGLDLVVICLALWGLLFLHR</sequence>